<evidence type="ECO:0000313" key="2">
    <source>
        <dbReference type="EMBL" id="MEA1080517.1"/>
    </source>
</evidence>
<sequence length="134" mass="14732">MAAIKQRVLNLMRYRPLWRLALAISVLAILYLATTPNPYPVPASASDKLNHLIAFLELTLLTRLAWPEARALQYVPALLGFGVAIELLQATLPHRDFSIADMVADGAGILLGLLPWPGLNRLTNPDLRKSPDSV</sequence>
<evidence type="ECO:0000259" key="1">
    <source>
        <dbReference type="Pfam" id="PF04892"/>
    </source>
</evidence>
<dbReference type="PANTHER" id="PTHR28008:SF1">
    <property type="entry name" value="DOMAIN PROTEIN, PUTATIVE (AFU_ORTHOLOGUE AFUA_3G10980)-RELATED"/>
    <property type="match status" value="1"/>
</dbReference>
<feature type="domain" description="VanZ-like" evidence="1">
    <location>
        <begin position="49"/>
        <end position="114"/>
    </location>
</feature>
<dbReference type="EMBL" id="JAYDCJ010000003">
    <property type="protein sequence ID" value="MEA1080517.1"/>
    <property type="molecule type" value="Genomic_DNA"/>
</dbReference>
<keyword evidence="3" id="KW-1185">Reference proteome</keyword>
<dbReference type="Proteomes" id="UP001305746">
    <property type="component" value="Unassembled WGS sequence"/>
</dbReference>
<comment type="caution">
    <text evidence="2">The sequence shown here is derived from an EMBL/GenBank/DDBJ whole genome shotgun (WGS) entry which is preliminary data.</text>
</comment>
<dbReference type="RefSeq" id="WP_322855017.1">
    <property type="nucleotide sequence ID" value="NZ_JAYDCJ010000003.1"/>
</dbReference>
<gene>
    <name evidence="2" type="ORF">U5822_07540</name>
</gene>
<protein>
    <submittedName>
        <fullName evidence="2">VanZ family protein</fullName>
    </submittedName>
</protein>
<reference evidence="2 3" key="1">
    <citation type="submission" date="2023-12" db="EMBL/GenBank/DDBJ databases">
        <title>Marinobacter qingdaonensis sp. nov., isolated from the intertidal sediment of Qingdao, PR China.</title>
        <authorList>
            <person name="Li Y."/>
        </authorList>
    </citation>
    <scope>NUCLEOTIDE SEQUENCE [LARGE SCALE GENOMIC DNA]</scope>
    <source>
        <strain evidence="2 3">ASW11-75</strain>
    </source>
</reference>
<accession>A0ABU5NXQ1</accession>
<dbReference type="InterPro" id="IPR006976">
    <property type="entry name" value="VanZ-like"/>
</dbReference>
<proteinExistence type="predicted"/>
<dbReference type="Pfam" id="PF04892">
    <property type="entry name" value="VanZ"/>
    <property type="match status" value="1"/>
</dbReference>
<name>A0ABU5NXQ1_9GAMM</name>
<organism evidence="2 3">
    <name type="scientific">Marinobacter qingdaonensis</name>
    <dbReference type="NCBI Taxonomy" id="3108486"/>
    <lineage>
        <taxon>Bacteria</taxon>
        <taxon>Pseudomonadati</taxon>
        <taxon>Pseudomonadota</taxon>
        <taxon>Gammaproteobacteria</taxon>
        <taxon>Pseudomonadales</taxon>
        <taxon>Marinobacteraceae</taxon>
        <taxon>Marinobacter</taxon>
    </lineage>
</organism>
<evidence type="ECO:0000313" key="3">
    <source>
        <dbReference type="Proteomes" id="UP001305746"/>
    </source>
</evidence>
<dbReference type="PANTHER" id="PTHR28008">
    <property type="entry name" value="DOMAIN PROTEIN, PUTATIVE (AFU_ORTHOLOGUE AFUA_3G10980)-RELATED"/>
    <property type="match status" value="1"/>
</dbReference>